<evidence type="ECO:0000313" key="3">
    <source>
        <dbReference type="EMBL" id="KAJ3443319.1"/>
    </source>
</evidence>
<dbReference type="Pfam" id="PF07883">
    <property type="entry name" value="Cupin_2"/>
    <property type="match status" value="1"/>
</dbReference>
<keyword evidence="6" id="KW-1185">Reference proteome</keyword>
<organism evidence="3 5">
    <name type="scientific">Anaeramoeba flamelloides</name>
    <dbReference type="NCBI Taxonomy" id="1746091"/>
    <lineage>
        <taxon>Eukaryota</taxon>
        <taxon>Metamonada</taxon>
        <taxon>Anaeramoebidae</taxon>
        <taxon>Anaeramoeba</taxon>
    </lineage>
</organism>
<sequence length="141" mass="16012">MLTRFIPTTIKPRSVGMVSSPFTKFVKKKYTDVPKQDVTAFGSKKTTIRWLLDFQNDKMPNFALRRFEIQPGGSIGLHSHAHEHEIYVLSGESCTITNGEDQKVVAKGGDVLFVPPHEPHDYYNNGRDTFTFLCIIPKIEN</sequence>
<dbReference type="Proteomes" id="UP001146793">
    <property type="component" value="Unassembled WGS sequence"/>
</dbReference>
<dbReference type="AlphaFoldDB" id="A0AAV7ZTX1"/>
<feature type="domain" description="Cupin type-2" evidence="2">
    <location>
        <begin position="66"/>
        <end position="135"/>
    </location>
</feature>
<accession>A0AAV7ZTX1</accession>
<dbReference type="Proteomes" id="UP001150062">
    <property type="component" value="Unassembled WGS sequence"/>
</dbReference>
<evidence type="ECO:0000313" key="6">
    <source>
        <dbReference type="Proteomes" id="UP001150062"/>
    </source>
</evidence>
<dbReference type="InterPro" id="IPR014710">
    <property type="entry name" value="RmlC-like_jellyroll"/>
</dbReference>
<comment type="caution">
    <text evidence="3">The sequence shown here is derived from an EMBL/GenBank/DDBJ whole genome shotgun (WGS) entry which is preliminary data.</text>
</comment>
<dbReference type="SUPFAM" id="SSF51182">
    <property type="entry name" value="RmlC-like cupins"/>
    <property type="match status" value="1"/>
</dbReference>
<evidence type="ECO:0000313" key="4">
    <source>
        <dbReference type="EMBL" id="KAJ6243828.1"/>
    </source>
</evidence>
<dbReference type="InterPro" id="IPR051610">
    <property type="entry name" value="GPI/OXD"/>
</dbReference>
<evidence type="ECO:0000313" key="5">
    <source>
        <dbReference type="Proteomes" id="UP001146793"/>
    </source>
</evidence>
<dbReference type="EMBL" id="JAOAOG010000167">
    <property type="protein sequence ID" value="KAJ6243828.1"/>
    <property type="molecule type" value="Genomic_DNA"/>
</dbReference>
<dbReference type="GO" id="GO:0046872">
    <property type="term" value="F:metal ion binding"/>
    <property type="evidence" value="ECO:0007669"/>
    <property type="project" value="UniProtKB-KW"/>
</dbReference>
<name>A0AAV7ZTX1_9EUKA</name>
<dbReference type="EMBL" id="JANTQA010000023">
    <property type="protein sequence ID" value="KAJ3443319.1"/>
    <property type="molecule type" value="Genomic_DNA"/>
</dbReference>
<reference evidence="3" key="2">
    <citation type="submission" date="2022-08" db="EMBL/GenBank/DDBJ databases">
        <title>Novel sulphate-reducing endosymbionts in the free-living metamonad Anaeramoeba.</title>
        <authorList>
            <person name="Jerlstrom-Hultqvist J."/>
            <person name="Cepicka I."/>
            <person name="Gallot-Lavallee L."/>
            <person name="Salas-Leiva D."/>
            <person name="Curtis B.A."/>
            <person name="Zahonova K."/>
            <person name="Pipaliya S."/>
            <person name="Dacks J."/>
            <person name="Roger A.J."/>
        </authorList>
    </citation>
    <scope>NUCLEOTIDE SEQUENCE</scope>
    <source>
        <strain evidence="3">Busselton2</strain>
    </source>
</reference>
<protein>
    <submittedName>
        <fullName evidence="3">Oxalate-binding protein</fullName>
    </submittedName>
</protein>
<dbReference type="Gene3D" id="2.60.120.10">
    <property type="entry name" value="Jelly Rolls"/>
    <property type="match status" value="1"/>
</dbReference>
<proteinExistence type="predicted"/>
<dbReference type="InterPro" id="IPR013096">
    <property type="entry name" value="Cupin_2"/>
</dbReference>
<evidence type="ECO:0000259" key="2">
    <source>
        <dbReference type="Pfam" id="PF07883"/>
    </source>
</evidence>
<reference evidence="4" key="1">
    <citation type="submission" date="2022-08" db="EMBL/GenBank/DDBJ databases">
        <title>Novel sulfate-reducing endosymbionts in the free-living metamonad Anaeramoeba.</title>
        <authorList>
            <person name="Jerlstrom-Hultqvist J."/>
            <person name="Cepicka I."/>
            <person name="Gallot-Lavallee L."/>
            <person name="Salas-Leiva D."/>
            <person name="Curtis B.A."/>
            <person name="Zahonova K."/>
            <person name="Pipaliya S."/>
            <person name="Dacks J."/>
            <person name="Roger A.J."/>
        </authorList>
    </citation>
    <scope>NUCLEOTIDE SEQUENCE</scope>
    <source>
        <strain evidence="4">Schooner1</strain>
    </source>
</reference>
<gene>
    <name evidence="3" type="ORF">M0812_09153</name>
    <name evidence="4" type="ORF">M0813_21616</name>
</gene>
<keyword evidence="1" id="KW-0479">Metal-binding</keyword>
<dbReference type="PANTHER" id="PTHR35848">
    <property type="entry name" value="OXALATE-BINDING PROTEIN"/>
    <property type="match status" value="1"/>
</dbReference>
<dbReference type="InterPro" id="IPR011051">
    <property type="entry name" value="RmlC_Cupin_sf"/>
</dbReference>
<evidence type="ECO:0000256" key="1">
    <source>
        <dbReference type="ARBA" id="ARBA00022723"/>
    </source>
</evidence>
<dbReference type="PANTHER" id="PTHR35848:SF6">
    <property type="entry name" value="CUPIN TYPE-2 DOMAIN-CONTAINING PROTEIN"/>
    <property type="match status" value="1"/>
</dbReference>
<dbReference type="CDD" id="cd02222">
    <property type="entry name" value="cupin_TM1459-like"/>
    <property type="match status" value="1"/>
</dbReference>